<feature type="signal peptide" evidence="1">
    <location>
        <begin position="1"/>
        <end position="24"/>
    </location>
</feature>
<evidence type="ECO:0000313" key="2">
    <source>
        <dbReference type="EMBL" id="MBM7126811.1"/>
    </source>
</evidence>
<protein>
    <submittedName>
        <fullName evidence="2">Uncharacterized protein</fullName>
    </submittedName>
</protein>
<feature type="chain" id="PRO_5046817441" evidence="1">
    <location>
        <begin position="25"/>
        <end position="118"/>
    </location>
</feature>
<keyword evidence="3" id="KW-1185">Reference proteome</keyword>
<proteinExistence type="predicted"/>
<dbReference type="Proteomes" id="UP001430149">
    <property type="component" value="Unassembled WGS sequence"/>
</dbReference>
<gene>
    <name evidence="2" type="ORF">ISP19_15645</name>
</gene>
<sequence length="118" mass="12646">MKVKKGVGCALALIGMVGAANGNAQTEAPNAADGWRPITRSWAHNFTVLCKRGKDLIYGVYDHGPGNTSNWAIARHISIKTAPDGRITAISLTRGFHYADIPDTYFPASDVSCDIAEE</sequence>
<accession>A0ABS2K6K4</accession>
<keyword evidence="1" id="KW-0732">Signal</keyword>
<name>A0ABS2K6K4_9GAMM</name>
<evidence type="ECO:0000256" key="1">
    <source>
        <dbReference type="SAM" id="SignalP"/>
    </source>
</evidence>
<dbReference type="EMBL" id="JADIKE010000037">
    <property type="protein sequence ID" value="MBM7126811.1"/>
    <property type="molecule type" value="Genomic_DNA"/>
</dbReference>
<reference evidence="2" key="1">
    <citation type="submission" date="2020-10" db="EMBL/GenBank/DDBJ databases">
        <title>Phylogeny of dyella-like bacteria.</title>
        <authorList>
            <person name="Fu J."/>
        </authorList>
    </citation>
    <scope>NUCLEOTIDE SEQUENCE</scope>
    <source>
        <strain evidence="2">DHOC52</strain>
    </source>
</reference>
<evidence type="ECO:0000313" key="3">
    <source>
        <dbReference type="Proteomes" id="UP001430149"/>
    </source>
</evidence>
<comment type="caution">
    <text evidence="2">The sequence shown here is derived from an EMBL/GenBank/DDBJ whole genome shotgun (WGS) entry which is preliminary data.</text>
</comment>
<dbReference type="RefSeq" id="WP_204683332.1">
    <property type="nucleotide sequence ID" value="NZ_BSNR01000004.1"/>
</dbReference>
<organism evidence="2 3">
    <name type="scientific">Dyella flava</name>
    <dbReference type="NCBI Taxonomy" id="1920170"/>
    <lineage>
        <taxon>Bacteria</taxon>
        <taxon>Pseudomonadati</taxon>
        <taxon>Pseudomonadota</taxon>
        <taxon>Gammaproteobacteria</taxon>
        <taxon>Lysobacterales</taxon>
        <taxon>Rhodanobacteraceae</taxon>
        <taxon>Dyella</taxon>
    </lineage>
</organism>